<reference evidence="1" key="1">
    <citation type="journal article" date="2014" name="Front. Microbiol.">
        <title>High frequency of phylogenetically diverse reductive dehalogenase-homologous genes in deep subseafloor sedimentary metagenomes.</title>
        <authorList>
            <person name="Kawai M."/>
            <person name="Futagami T."/>
            <person name="Toyoda A."/>
            <person name="Takaki Y."/>
            <person name="Nishi S."/>
            <person name="Hori S."/>
            <person name="Arai W."/>
            <person name="Tsubouchi T."/>
            <person name="Morono Y."/>
            <person name="Uchiyama I."/>
            <person name="Ito T."/>
            <person name="Fujiyama A."/>
            <person name="Inagaki F."/>
            <person name="Takami H."/>
        </authorList>
    </citation>
    <scope>NUCLEOTIDE SEQUENCE</scope>
    <source>
        <strain evidence="1">Expedition CK06-06</strain>
    </source>
</reference>
<evidence type="ECO:0000313" key="1">
    <source>
        <dbReference type="EMBL" id="GAI88853.1"/>
    </source>
</evidence>
<protein>
    <submittedName>
        <fullName evidence="1">Uncharacterized protein</fullName>
    </submittedName>
</protein>
<comment type="caution">
    <text evidence="1">The sequence shown here is derived from an EMBL/GenBank/DDBJ whole genome shotgun (WGS) entry which is preliminary data.</text>
</comment>
<gene>
    <name evidence="1" type="ORF">S12H4_39822</name>
</gene>
<name>X1S7E6_9ZZZZ</name>
<accession>X1S7E6</accession>
<feature type="non-terminal residue" evidence="1">
    <location>
        <position position="1"/>
    </location>
</feature>
<dbReference type="AlphaFoldDB" id="X1S7E6"/>
<proteinExistence type="predicted"/>
<sequence length="87" mass="10335">QKIVEGNVDIHVYENFLVFKPLSYARSPSDWRSYRVYDKRRDNDYYAIAFSQPLERVATFVDNYGTKELSTSVESINSNFYYDNDKD</sequence>
<dbReference type="EMBL" id="BARW01024110">
    <property type="protein sequence ID" value="GAI88853.1"/>
    <property type="molecule type" value="Genomic_DNA"/>
</dbReference>
<organism evidence="1">
    <name type="scientific">marine sediment metagenome</name>
    <dbReference type="NCBI Taxonomy" id="412755"/>
    <lineage>
        <taxon>unclassified sequences</taxon>
        <taxon>metagenomes</taxon>
        <taxon>ecological metagenomes</taxon>
    </lineage>
</organism>